<dbReference type="GO" id="GO:0003887">
    <property type="term" value="F:DNA-directed DNA polymerase activity"/>
    <property type="evidence" value="ECO:0007669"/>
    <property type="project" value="UniProtKB-KW"/>
</dbReference>
<protein>
    <submittedName>
        <fullName evidence="6">DNA polymerase III subunit delta</fullName>
        <ecNumber evidence="6">2.7.7.7</ecNumber>
    </submittedName>
</protein>
<keyword evidence="4" id="KW-0239">DNA-directed DNA polymerase</keyword>
<feature type="domain" description="DNA polymerase III delta N-terminal" evidence="5">
    <location>
        <begin position="19"/>
        <end position="133"/>
    </location>
</feature>
<keyword evidence="2 6" id="KW-0548">Nucleotidyltransferase</keyword>
<dbReference type="InterPro" id="IPR027417">
    <property type="entry name" value="P-loop_NTPase"/>
</dbReference>
<evidence type="ECO:0000256" key="3">
    <source>
        <dbReference type="ARBA" id="ARBA00022705"/>
    </source>
</evidence>
<dbReference type="InterPro" id="IPR005790">
    <property type="entry name" value="DNA_polIII_delta"/>
</dbReference>
<dbReference type="GO" id="GO:0006261">
    <property type="term" value="P:DNA-templated DNA replication"/>
    <property type="evidence" value="ECO:0007669"/>
    <property type="project" value="TreeGrafter"/>
</dbReference>
<proteinExistence type="predicted"/>
<dbReference type="PANTHER" id="PTHR34388">
    <property type="entry name" value="DNA POLYMERASE III SUBUNIT DELTA"/>
    <property type="match status" value="1"/>
</dbReference>
<dbReference type="GO" id="GO:0003677">
    <property type="term" value="F:DNA binding"/>
    <property type="evidence" value="ECO:0007669"/>
    <property type="project" value="InterPro"/>
</dbReference>
<evidence type="ECO:0000256" key="1">
    <source>
        <dbReference type="ARBA" id="ARBA00022679"/>
    </source>
</evidence>
<evidence type="ECO:0000259" key="5">
    <source>
        <dbReference type="Pfam" id="PF06144"/>
    </source>
</evidence>
<sequence>MNYRNILNSITKKEFAQVYFLMGDEPYFIDSITKTAIDTIIPDEDKTFNQAIFYGRDSDVNIILNELKQYPFGFHKRLIIIREAQHLKNIEYLENYFEKPQVSSILIVCYKNKKLDKRKKIYKILESNHVIFNSQKIYDNKIADWIRKYLEIKNIVIEPKACSTLIEYIGNDLSKISNEINKLCSDSSIKKITNDLINDQIGISKKYNLFELQKSLAKKDKNKALIIMNYFAANANKNPSVLILSSIFNYYNKLLLIKQIKKNQF</sequence>
<evidence type="ECO:0000256" key="4">
    <source>
        <dbReference type="ARBA" id="ARBA00022932"/>
    </source>
</evidence>
<dbReference type="Gene3D" id="3.40.50.300">
    <property type="entry name" value="P-loop containing nucleotide triphosphate hydrolases"/>
    <property type="match status" value="1"/>
</dbReference>
<evidence type="ECO:0000256" key="2">
    <source>
        <dbReference type="ARBA" id="ARBA00022695"/>
    </source>
</evidence>
<accession>F4MMY1</accession>
<dbReference type="Pfam" id="PF06144">
    <property type="entry name" value="DNA_pol3_delta"/>
    <property type="match status" value="1"/>
</dbReference>
<evidence type="ECO:0000313" key="6">
    <source>
        <dbReference type="EMBL" id="CBL87494.1"/>
    </source>
</evidence>
<dbReference type="GO" id="GO:0009360">
    <property type="term" value="C:DNA polymerase III complex"/>
    <property type="evidence" value="ECO:0007669"/>
    <property type="project" value="InterPro"/>
</dbReference>
<name>F4MMY1_9BACT</name>
<reference evidence="6" key="1">
    <citation type="submission" date="2010-05" db="EMBL/GenBank/DDBJ databases">
        <authorList>
            <person name="Genoscope - CEA"/>
        </authorList>
    </citation>
    <scope>NUCLEOTIDE SEQUENCE</scope>
</reference>
<organism evidence="6">
    <name type="scientific">uncultured Flavobacteriia bacterium</name>
    <dbReference type="NCBI Taxonomy" id="212695"/>
    <lineage>
        <taxon>Bacteria</taxon>
        <taxon>Pseudomonadati</taxon>
        <taxon>Bacteroidota</taxon>
        <taxon>Flavobacteriia</taxon>
        <taxon>environmental samples</taxon>
    </lineage>
</organism>
<dbReference type="SUPFAM" id="SSF52540">
    <property type="entry name" value="P-loop containing nucleoside triphosphate hydrolases"/>
    <property type="match status" value="1"/>
</dbReference>
<dbReference type="NCBIfam" id="TIGR01128">
    <property type="entry name" value="holA"/>
    <property type="match status" value="1"/>
</dbReference>
<dbReference type="EC" id="2.7.7.7" evidence="6"/>
<gene>
    <name evidence="6" type="ORF">S18_870_0017</name>
</gene>
<dbReference type="AlphaFoldDB" id="F4MMY1"/>
<dbReference type="PANTHER" id="PTHR34388:SF1">
    <property type="entry name" value="DNA POLYMERASE III SUBUNIT DELTA"/>
    <property type="match status" value="1"/>
</dbReference>
<keyword evidence="3" id="KW-0235">DNA replication</keyword>
<dbReference type="EMBL" id="FQ032825">
    <property type="protein sequence ID" value="CBL87494.1"/>
    <property type="molecule type" value="Genomic_DNA"/>
</dbReference>
<dbReference type="InterPro" id="IPR010372">
    <property type="entry name" value="DNA_pol3_delta_N"/>
</dbReference>
<dbReference type="Gene3D" id="1.10.8.60">
    <property type="match status" value="1"/>
</dbReference>
<reference evidence="6" key="2">
    <citation type="journal article" date="2012" name="Environ. Microbiol.">
        <title>Genomic content of uncultured Bacteroidetes from contrasting oceanic provinces in the North Atlantic Ocean.</title>
        <authorList>
            <person name="Gomez-Pereira P.R."/>
            <person name="Schuler M."/>
            <person name="Fuchs B.M."/>
            <person name="Bennke C."/>
            <person name="Teeling H."/>
            <person name="Waldmann J."/>
            <person name="Richter M."/>
            <person name="Barbe V."/>
            <person name="Bataille E."/>
            <person name="Glockner F.O."/>
            <person name="Amann R."/>
        </authorList>
    </citation>
    <scope>NUCLEOTIDE SEQUENCE</scope>
</reference>
<keyword evidence="1 6" id="KW-0808">Transferase</keyword>
<dbReference type="Gene3D" id="1.20.272.10">
    <property type="match status" value="1"/>
</dbReference>